<reference evidence="2 3" key="1">
    <citation type="submission" date="2019-03" db="EMBL/GenBank/DDBJ databases">
        <title>Draft genome sequences of novel Actinobacteria.</title>
        <authorList>
            <person name="Sahin N."/>
            <person name="Ay H."/>
            <person name="Saygin H."/>
        </authorList>
    </citation>
    <scope>NUCLEOTIDE SEQUENCE [LARGE SCALE GENOMIC DNA]</scope>
    <source>
        <strain evidence="2 3">DSM 45347</strain>
    </source>
</reference>
<evidence type="ECO:0000259" key="1">
    <source>
        <dbReference type="PROSITE" id="PS51186"/>
    </source>
</evidence>
<dbReference type="EMBL" id="SMJW01000299">
    <property type="protein sequence ID" value="TDC05546.1"/>
    <property type="molecule type" value="Genomic_DNA"/>
</dbReference>
<dbReference type="Proteomes" id="UP000295431">
    <property type="component" value="Unassembled WGS sequence"/>
</dbReference>
<comment type="caution">
    <text evidence="2">The sequence shown here is derived from an EMBL/GenBank/DDBJ whole genome shotgun (WGS) entry which is preliminary data.</text>
</comment>
<name>A0A4V2XK83_9ACTN</name>
<proteinExistence type="predicted"/>
<dbReference type="PROSITE" id="PS51186">
    <property type="entry name" value="GNAT"/>
    <property type="match status" value="1"/>
</dbReference>
<dbReference type="InterPro" id="IPR000182">
    <property type="entry name" value="GNAT_dom"/>
</dbReference>
<dbReference type="OrthoDB" id="9797178at2"/>
<feature type="domain" description="N-acetyltransferase" evidence="1">
    <location>
        <begin position="3"/>
        <end position="166"/>
    </location>
</feature>
<dbReference type="Gene3D" id="3.40.630.30">
    <property type="match status" value="1"/>
</dbReference>
<protein>
    <submittedName>
        <fullName evidence="2">N-acetyltransferase</fullName>
    </submittedName>
</protein>
<dbReference type="InterPro" id="IPR016181">
    <property type="entry name" value="Acyl_CoA_acyltransferase"/>
</dbReference>
<keyword evidence="3" id="KW-1185">Reference proteome</keyword>
<organism evidence="2 3">
    <name type="scientific">Actinomadura bangladeshensis</name>
    <dbReference type="NCBI Taxonomy" id="453573"/>
    <lineage>
        <taxon>Bacteria</taxon>
        <taxon>Bacillati</taxon>
        <taxon>Actinomycetota</taxon>
        <taxon>Actinomycetes</taxon>
        <taxon>Streptosporangiales</taxon>
        <taxon>Thermomonosporaceae</taxon>
        <taxon>Actinomadura</taxon>
    </lineage>
</organism>
<gene>
    <name evidence="2" type="ORF">E1284_35260</name>
</gene>
<dbReference type="AlphaFoldDB" id="A0A4V2XK83"/>
<keyword evidence="2" id="KW-0808">Transferase</keyword>
<evidence type="ECO:0000313" key="3">
    <source>
        <dbReference type="Proteomes" id="UP000295431"/>
    </source>
</evidence>
<sequence>MRWAVRPEAPGDAGAVRAVVEAAFPTAAEADLVDALRRDPAWIPGLSMVAEAVAPADGGPGSDTAFAGRVGGYALVTRCRVGGAAALALAPVAVLPELQRRGGGGAAVRAVLGAAARRAAAGGERLVVVLGHPAYYPRFGFARASSLGVGAAFEVPDEALMALVLDGPGPVPSGTVAYPAPFGV</sequence>
<evidence type="ECO:0000313" key="2">
    <source>
        <dbReference type="EMBL" id="TDC05546.1"/>
    </source>
</evidence>
<dbReference type="GO" id="GO:0016747">
    <property type="term" value="F:acyltransferase activity, transferring groups other than amino-acyl groups"/>
    <property type="evidence" value="ECO:0007669"/>
    <property type="project" value="InterPro"/>
</dbReference>
<accession>A0A4V2XK83</accession>
<dbReference type="SUPFAM" id="SSF55729">
    <property type="entry name" value="Acyl-CoA N-acyltransferases (Nat)"/>
    <property type="match status" value="1"/>
</dbReference>